<reference evidence="9 10" key="1">
    <citation type="submission" date="2010-12" db="EMBL/GenBank/DDBJ databases">
        <title>Complete sequence of Ethanoligenens harbinense YUAN-3.</title>
        <authorList>
            <person name="Lucas S."/>
            <person name="Copeland A."/>
            <person name="Lapidus A."/>
            <person name="Cheng J.-F."/>
            <person name="Bruce D."/>
            <person name="Goodwin L."/>
            <person name="Pitluck S."/>
            <person name="Chertkov O."/>
            <person name="Misra M."/>
            <person name="Detter J.C."/>
            <person name="Han C."/>
            <person name="Tapia R."/>
            <person name="Land M."/>
            <person name="Hauser L."/>
            <person name="Jeffries C."/>
            <person name="Kyrpides N."/>
            <person name="Ivanova N."/>
            <person name="Mikhailova N."/>
            <person name="Wang A."/>
            <person name="Mouttaki H."/>
            <person name="He Z."/>
            <person name="Zhou J."/>
            <person name="Hemme C.L."/>
            <person name="Woyke T."/>
        </authorList>
    </citation>
    <scope>NUCLEOTIDE SEQUENCE [LARGE SCALE GENOMIC DNA]</scope>
    <source>
        <strain evidence="10">DSM 18485 / JCM 12961 / CGMCC 1.5033 / YUAN-3</strain>
    </source>
</reference>
<dbReference type="NCBIfam" id="TIGR00360">
    <property type="entry name" value="ComEC_N-term"/>
    <property type="match status" value="1"/>
</dbReference>
<evidence type="ECO:0000259" key="7">
    <source>
        <dbReference type="Pfam" id="PF03772"/>
    </source>
</evidence>
<feature type="transmembrane region" description="Helical" evidence="6">
    <location>
        <begin position="239"/>
        <end position="262"/>
    </location>
</feature>
<proteinExistence type="predicted"/>
<keyword evidence="5 6" id="KW-0472">Membrane</keyword>
<evidence type="ECO:0000256" key="4">
    <source>
        <dbReference type="ARBA" id="ARBA00022989"/>
    </source>
</evidence>
<gene>
    <name evidence="9" type="ordered locus">Ethha_2089</name>
</gene>
<sequence length="739" mass="76730">MKRPLAAIGFTYLAVLCLAAQLDAAVCVALALLCAAGAAVLLGFGPFGRRAVLLTVLCTAGAAFAVYAAVWHFAYWPAASLAGKTARVQGVVTDAPATSGQTVYYLVKADTVTVNGKTAARGVTLRVKTQEGGIAPFSRVAFTAALSLPPDGTASGFDSRQYYRSKGVYLFATPQGTVQISAAAGFHPYALAIQVRQLLSARLQARVGGVWGALSSGILIGDVSNLPAWVKGDFTATGISHILAVSGTQISLIMQALLWLFACLRLPRRLSALATAAVVLGFMAVTGFSPSVSRAGVMSLLFLGGLILGREADALNSLGASVLVLCLLNPFAATDTGLLLSFAATLGLVLVSGRCTRWINVGMKRLPERAGRLLRMPAAVLCETAGATLCTLPVILVTFRQISLVTFFSNVLEVPVSLLATLLSAMVSLLPDGWAFGWLVTPAALLLRFCCATMIGYAHLLADLPFASVSTDYGFIYPILLLAAAAAFLLWRMRGRGADWRAAALCVAFALSVGMASHAAAAWGVLEFAALPASDGNCTVLLNGGHAVVVDLAGYDAAYLTSRWLKTHNVAQVDALILPVWDQKRENNLSELTVPVRAVYLPGAYRAQAPGGGHPVASAVSLSWCGAVLTLYPSADGKTLLTAMRYGTARALLTGGTGADTAAYMLPERALAAGQLFYGGELSNDFIQDVSPQSAVFSGNVSAGSAAGGALSARGCTLRGVSGQALLVRTRGGAFLQVT</sequence>
<dbReference type="eggNOG" id="COG2333">
    <property type="taxonomic scope" value="Bacteria"/>
</dbReference>
<feature type="transmembrane region" description="Helical" evidence="6">
    <location>
        <begin position="503"/>
        <end position="526"/>
    </location>
</feature>
<dbReference type="eggNOG" id="COG0658">
    <property type="taxonomic scope" value="Bacteria"/>
</dbReference>
<feature type="transmembrane region" description="Helical" evidence="6">
    <location>
        <begin position="29"/>
        <end position="45"/>
    </location>
</feature>
<keyword evidence="10" id="KW-1185">Reference proteome</keyword>
<feature type="transmembrane region" description="Helical" evidence="6">
    <location>
        <begin position="52"/>
        <end position="74"/>
    </location>
</feature>
<dbReference type="HOGENOM" id="CLU_379346_0_0_9"/>
<dbReference type="Pfam" id="PF03772">
    <property type="entry name" value="Competence"/>
    <property type="match status" value="1"/>
</dbReference>
<dbReference type="EMBL" id="CP002400">
    <property type="protein sequence ID" value="ADU27606.1"/>
    <property type="molecule type" value="Genomic_DNA"/>
</dbReference>
<dbReference type="GO" id="GO:0005886">
    <property type="term" value="C:plasma membrane"/>
    <property type="evidence" value="ECO:0007669"/>
    <property type="project" value="UniProtKB-SubCell"/>
</dbReference>
<evidence type="ECO:0000313" key="10">
    <source>
        <dbReference type="Proteomes" id="UP000001551"/>
    </source>
</evidence>
<keyword evidence="2" id="KW-1003">Cell membrane</keyword>
<dbReference type="InterPro" id="IPR025405">
    <property type="entry name" value="DUF4131"/>
</dbReference>
<evidence type="ECO:0000256" key="3">
    <source>
        <dbReference type="ARBA" id="ARBA00022692"/>
    </source>
</evidence>
<feature type="transmembrane region" description="Helical" evidence="6">
    <location>
        <begin position="338"/>
        <end position="355"/>
    </location>
</feature>
<dbReference type="AlphaFoldDB" id="E6U3K6"/>
<dbReference type="PANTHER" id="PTHR30619">
    <property type="entry name" value="DNA INTERNALIZATION/COMPETENCE PROTEIN COMEC/REC2"/>
    <property type="match status" value="1"/>
</dbReference>
<dbReference type="KEGG" id="eha:Ethha_2089"/>
<evidence type="ECO:0000259" key="8">
    <source>
        <dbReference type="Pfam" id="PF13567"/>
    </source>
</evidence>
<feature type="transmembrane region" description="Helical" evidence="6">
    <location>
        <begin position="376"/>
        <end position="396"/>
    </location>
</feature>
<dbReference type="Proteomes" id="UP000001551">
    <property type="component" value="Chromosome"/>
</dbReference>
<feature type="transmembrane region" description="Helical" evidence="6">
    <location>
        <begin position="474"/>
        <end position="491"/>
    </location>
</feature>
<keyword evidence="3 6" id="KW-0812">Transmembrane</keyword>
<evidence type="ECO:0000256" key="6">
    <source>
        <dbReference type="SAM" id="Phobius"/>
    </source>
</evidence>
<feature type="transmembrane region" description="Helical" evidence="6">
    <location>
        <begin position="269"/>
        <end position="285"/>
    </location>
</feature>
<organism evidence="9 10">
    <name type="scientific">Ethanoligenens harbinense (strain DSM 18485 / JCM 12961 / CGMCC 1.5033 / YUAN-3)</name>
    <dbReference type="NCBI Taxonomy" id="663278"/>
    <lineage>
        <taxon>Bacteria</taxon>
        <taxon>Bacillati</taxon>
        <taxon>Bacillota</taxon>
        <taxon>Clostridia</taxon>
        <taxon>Eubacteriales</taxon>
        <taxon>Oscillospiraceae</taxon>
        <taxon>Ethanoligenens</taxon>
    </lineage>
</organism>
<dbReference type="RefSeq" id="WP_013485954.1">
    <property type="nucleotide sequence ID" value="NC_014828.1"/>
</dbReference>
<evidence type="ECO:0000256" key="2">
    <source>
        <dbReference type="ARBA" id="ARBA00022475"/>
    </source>
</evidence>
<name>E6U3K6_ETHHY</name>
<dbReference type="InterPro" id="IPR004477">
    <property type="entry name" value="ComEC_N"/>
</dbReference>
<feature type="transmembrane region" description="Helical" evidence="6">
    <location>
        <begin position="435"/>
        <end position="462"/>
    </location>
</feature>
<feature type="domain" description="ComEC/Rec2-related protein" evidence="7">
    <location>
        <begin position="219"/>
        <end position="491"/>
    </location>
</feature>
<evidence type="ECO:0000256" key="5">
    <source>
        <dbReference type="ARBA" id="ARBA00023136"/>
    </source>
</evidence>
<protein>
    <submittedName>
        <fullName evidence="9">ComEC/Rec2-related protein</fullName>
    </submittedName>
</protein>
<feature type="transmembrane region" description="Helical" evidence="6">
    <location>
        <begin position="402"/>
        <end position="423"/>
    </location>
</feature>
<comment type="subcellular location">
    <subcellularLocation>
        <location evidence="1">Cell membrane</location>
        <topology evidence="1">Multi-pass membrane protein</topology>
    </subcellularLocation>
</comment>
<accession>E6U3K6</accession>
<evidence type="ECO:0000313" key="9">
    <source>
        <dbReference type="EMBL" id="ADU27606.1"/>
    </source>
</evidence>
<dbReference type="STRING" id="663278.Ethha_2089"/>
<feature type="domain" description="DUF4131" evidence="8">
    <location>
        <begin position="25"/>
        <end position="170"/>
    </location>
</feature>
<evidence type="ECO:0000256" key="1">
    <source>
        <dbReference type="ARBA" id="ARBA00004651"/>
    </source>
</evidence>
<dbReference type="Pfam" id="PF13567">
    <property type="entry name" value="DUF4131"/>
    <property type="match status" value="1"/>
</dbReference>
<dbReference type="InterPro" id="IPR052159">
    <property type="entry name" value="Competence_DNA_uptake"/>
</dbReference>
<keyword evidence="4 6" id="KW-1133">Transmembrane helix</keyword>
<dbReference type="PANTHER" id="PTHR30619:SF7">
    <property type="entry name" value="BETA-LACTAMASE DOMAIN PROTEIN"/>
    <property type="match status" value="1"/>
</dbReference>